<dbReference type="Proteomes" id="UP000297703">
    <property type="component" value="Unassembled WGS sequence"/>
</dbReference>
<evidence type="ECO:0000313" key="1">
    <source>
        <dbReference type="EMBL" id="TFK10276.1"/>
    </source>
</evidence>
<reference evidence="1 2" key="2">
    <citation type="submission" date="2019-04" db="EMBL/GenBank/DDBJ databases">
        <title>The genome sequence of big-headed turtle.</title>
        <authorList>
            <person name="Gong S."/>
        </authorList>
    </citation>
    <scope>NUCLEOTIDE SEQUENCE [LARGE SCALE GENOMIC DNA]</scope>
    <source>
        <strain evidence="1">DO16091913</strain>
        <tissue evidence="1">Muscle</tissue>
    </source>
</reference>
<evidence type="ECO:0000313" key="2">
    <source>
        <dbReference type="Proteomes" id="UP000297703"/>
    </source>
</evidence>
<name>A0A4D9EJ75_9SAUR</name>
<proteinExistence type="predicted"/>
<gene>
    <name evidence="1" type="ORF">DR999_PMT06650</name>
</gene>
<accession>A0A4D9EJ75</accession>
<organism evidence="1 2">
    <name type="scientific">Platysternon megacephalum</name>
    <name type="common">big-headed turtle</name>
    <dbReference type="NCBI Taxonomy" id="55544"/>
    <lineage>
        <taxon>Eukaryota</taxon>
        <taxon>Metazoa</taxon>
        <taxon>Chordata</taxon>
        <taxon>Craniata</taxon>
        <taxon>Vertebrata</taxon>
        <taxon>Euteleostomi</taxon>
        <taxon>Archelosauria</taxon>
        <taxon>Testudinata</taxon>
        <taxon>Testudines</taxon>
        <taxon>Cryptodira</taxon>
        <taxon>Durocryptodira</taxon>
        <taxon>Testudinoidea</taxon>
        <taxon>Platysternidae</taxon>
        <taxon>Platysternon</taxon>
    </lineage>
</organism>
<protein>
    <submittedName>
        <fullName evidence="1">Asparagine synthetase</fullName>
    </submittedName>
</protein>
<reference evidence="1 2" key="1">
    <citation type="submission" date="2019-04" db="EMBL/GenBank/DDBJ databases">
        <title>Draft genome of the big-headed turtle Platysternon megacephalum.</title>
        <authorList>
            <person name="Gong S."/>
        </authorList>
    </citation>
    <scope>NUCLEOTIDE SEQUENCE [LARGE SCALE GENOMIC DNA]</scope>
    <source>
        <strain evidence="1">DO16091913</strain>
        <tissue evidence="1">Muscle</tissue>
    </source>
</reference>
<dbReference type="EMBL" id="QXTE01000043">
    <property type="protein sequence ID" value="TFK10276.1"/>
    <property type="molecule type" value="Genomic_DNA"/>
</dbReference>
<keyword evidence="2" id="KW-1185">Reference proteome</keyword>
<dbReference type="AlphaFoldDB" id="A0A4D9EJ75"/>
<sequence length="75" mass="8555">MGDSVFNEKPALYYVVSGCPDSSSWQQSADMKFRSAVMQRSRLHDQPHQKSGKNDNCCNCAVLFELFCIMVEEKM</sequence>
<comment type="caution">
    <text evidence="1">The sequence shown here is derived from an EMBL/GenBank/DDBJ whole genome shotgun (WGS) entry which is preliminary data.</text>
</comment>